<dbReference type="PANTHER" id="PTHR46264:SF4">
    <property type="entry name" value="TYROSINE--TRNA LIGASE, CYTOPLASMIC"/>
    <property type="match status" value="1"/>
</dbReference>
<dbReference type="OMA" id="FRYYNEV"/>
<dbReference type="AlphaFoldDB" id="M8BXI6"/>
<organism evidence="10">
    <name type="scientific">Aegilops tauschii</name>
    <name type="common">Tausch's goatgrass</name>
    <name type="synonym">Aegilops squarrosa</name>
    <dbReference type="NCBI Taxonomy" id="37682"/>
    <lineage>
        <taxon>Eukaryota</taxon>
        <taxon>Viridiplantae</taxon>
        <taxon>Streptophyta</taxon>
        <taxon>Embryophyta</taxon>
        <taxon>Tracheophyta</taxon>
        <taxon>Spermatophyta</taxon>
        <taxon>Magnoliopsida</taxon>
        <taxon>Liliopsida</taxon>
        <taxon>Poales</taxon>
        <taxon>Poaceae</taxon>
        <taxon>BOP clade</taxon>
        <taxon>Pooideae</taxon>
        <taxon>Triticodae</taxon>
        <taxon>Triticeae</taxon>
        <taxon>Triticinae</taxon>
        <taxon>Aegilops</taxon>
    </lineage>
</organism>
<keyword evidence="3 9" id="KW-0547">Nucleotide-binding</keyword>
<dbReference type="SUPFAM" id="SSF52374">
    <property type="entry name" value="Nucleotidylyl transferase"/>
    <property type="match status" value="1"/>
</dbReference>
<reference evidence="10" key="1">
    <citation type="submission" date="2015-06" db="UniProtKB">
        <authorList>
            <consortium name="EnsemblPlants"/>
        </authorList>
    </citation>
    <scope>IDENTIFICATION</scope>
</reference>
<evidence type="ECO:0000256" key="6">
    <source>
        <dbReference type="ARBA" id="ARBA00023146"/>
    </source>
</evidence>
<evidence type="ECO:0000256" key="7">
    <source>
        <dbReference type="ARBA" id="ARBA00033323"/>
    </source>
</evidence>
<evidence type="ECO:0000256" key="5">
    <source>
        <dbReference type="ARBA" id="ARBA00022917"/>
    </source>
</evidence>
<evidence type="ECO:0000256" key="8">
    <source>
        <dbReference type="ARBA" id="ARBA00048248"/>
    </source>
</evidence>
<dbReference type="EnsemblPlants" id="EMT29700">
    <property type="protein sequence ID" value="EMT29700"/>
    <property type="gene ID" value="F775_04941"/>
</dbReference>
<evidence type="ECO:0000256" key="3">
    <source>
        <dbReference type="ARBA" id="ARBA00022741"/>
    </source>
</evidence>
<dbReference type="InterPro" id="IPR014729">
    <property type="entry name" value="Rossmann-like_a/b/a_fold"/>
</dbReference>
<evidence type="ECO:0000256" key="2">
    <source>
        <dbReference type="ARBA" id="ARBA00022598"/>
    </source>
</evidence>
<comment type="catalytic activity">
    <reaction evidence="8">
        <text>tRNA(Tyr) + L-tyrosine + ATP = L-tyrosyl-tRNA(Tyr) + AMP + diphosphate + H(+)</text>
        <dbReference type="Rhea" id="RHEA:10220"/>
        <dbReference type="Rhea" id="RHEA-COMP:9706"/>
        <dbReference type="Rhea" id="RHEA-COMP:9707"/>
        <dbReference type="ChEBI" id="CHEBI:15378"/>
        <dbReference type="ChEBI" id="CHEBI:30616"/>
        <dbReference type="ChEBI" id="CHEBI:33019"/>
        <dbReference type="ChEBI" id="CHEBI:58315"/>
        <dbReference type="ChEBI" id="CHEBI:78442"/>
        <dbReference type="ChEBI" id="CHEBI:78536"/>
        <dbReference type="ChEBI" id="CHEBI:456215"/>
        <dbReference type="EC" id="6.1.1.1"/>
    </reaction>
</comment>
<dbReference type="GO" id="GO:0005737">
    <property type="term" value="C:cytoplasm"/>
    <property type="evidence" value="ECO:0007669"/>
    <property type="project" value="TreeGrafter"/>
</dbReference>
<accession>M8BXI6</accession>
<dbReference type="InterPro" id="IPR002305">
    <property type="entry name" value="aa-tRNA-synth_Ic"/>
</dbReference>
<evidence type="ECO:0000256" key="9">
    <source>
        <dbReference type="RuleBase" id="RU363036"/>
    </source>
</evidence>
<dbReference type="ExpressionAtlas" id="M8BXI6">
    <property type="expression patterns" value="baseline"/>
</dbReference>
<keyword evidence="5 9" id="KW-0648">Protein biosynthesis</keyword>
<dbReference type="PANTHER" id="PTHR46264">
    <property type="entry name" value="TYROSINE-TRNA LIGASE"/>
    <property type="match status" value="1"/>
</dbReference>
<dbReference type="GO" id="GO:0005524">
    <property type="term" value="F:ATP binding"/>
    <property type="evidence" value="ECO:0007669"/>
    <property type="project" value="UniProtKB-KW"/>
</dbReference>
<protein>
    <recommendedName>
        <fullName evidence="1">tyrosine--tRNA ligase</fullName>
        <ecNumber evidence="1">6.1.1.1</ecNumber>
    </recommendedName>
    <alternativeName>
        <fullName evidence="7">Tyrosyl-tRNA synthetase</fullName>
    </alternativeName>
</protein>
<proteinExistence type="inferred from homology"/>
<dbReference type="GO" id="GO:0004831">
    <property type="term" value="F:tyrosine-tRNA ligase activity"/>
    <property type="evidence" value="ECO:0007669"/>
    <property type="project" value="UniProtKB-EC"/>
</dbReference>
<evidence type="ECO:0000256" key="1">
    <source>
        <dbReference type="ARBA" id="ARBA00013160"/>
    </source>
</evidence>
<keyword evidence="2 9" id="KW-0436">Ligase</keyword>
<dbReference type="GO" id="GO:0006437">
    <property type="term" value="P:tyrosyl-tRNA aminoacylation"/>
    <property type="evidence" value="ECO:0007669"/>
    <property type="project" value="TreeGrafter"/>
</dbReference>
<name>M8BXI6_AEGTA</name>
<evidence type="ECO:0000256" key="4">
    <source>
        <dbReference type="ARBA" id="ARBA00022840"/>
    </source>
</evidence>
<dbReference type="InterPro" id="IPR050489">
    <property type="entry name" value="Tyr-tRNA_synthase"/>
</dbReference>
<evidence type="ECO:0000313" key="10">
    <source>
        <dbReference type="EnsemblPlants" id="EMT29700"/>
    </source>
</evidence>
<keyword evidence="6 9" id="KW-0030">Aminoacyl-tRNA synthetase</keyword>
<dbReference type="EC" id="6.1.1.1" evidence="1"/>
<dbReference type="Pfam" id="PF00579">
    <property type="entry name" value="tRNA-synt_1b"/>
    <property type="match status" value="1"/>
</dbReference>
<keyword evidence="4 9" id="KW-0067">ATP-binding</keyword>
<dbReference type="Gene3D" id="3.40.50.620">
    <property type="entry name" value="HUPs"/>
    <property type="match status" value="1"/>
</dbReference>
<comment type="similarity">
    <text evidence="9">Belongs to the class-I aminoacyl-tRNA synthetase family.</text>
</comment>
<sequence length="210" mass="24181">MQCAAVLFQKEDVWLLSMDHEEGLPYVGTLTREYCRDMKGEDYGPIILSHGELPNLILDHEHDKIQDPMFTIFMEDEERDVPVKIRNAHCPAKVAEGNPCLEYIKHIVLPWFGCFQVPSEEENSGGTSRTFRKMEELIADYESGVLHPTKVKLALTKALNNIMETVRGHFADSSEARDLKLCRCTTFINDHYMHNVVVFKEHVSFNYAFN</sequence>